<accession>A0A498IL93</accession>
<comment type="caution">
    <text evidence="2">The sequence shown here is derived from an EMBL/GenBank/DDBJ whole genome shotgun (WGS) entry which is preliminary data.</text>
</comment>
<proteinExistence type="predicted"/>
<keyword evidence="3" id="KW-1185">Reference proteome</keyword>
<reference evidence="2 3" key="1">
    <citation type="submission" date="2018-10" db="EMBL/GenBank/DDBJ databases">
        <title>A high-quality apple genome assembly.</title>
        <authorList>
            <person name="Hu J."/>
        </authorList>
    </citation>
    <scope>NUCLEOTIDE SEQUENCE [LARGE SCALE GENOMIC DNA]</scope>
    <source>
        <strain evidence="3">cv. HFTH1</strain>
        <tissue evidence="2">Young leaf</tissue>
    </source>
</reference>
<dbReference type="EMBL" id="RDQH01000337">
    <property type="protein sequence ID" value="RXH84116.1"/>
    <property type="molecule type" value="Genomic_DNA"/>
</dbReference>
<dbReference type="PANTHER" id="PTHR44259">
    <property type="entry name" value="OS07G0183000 PROTEIN-RELATED"/>
    <property type="match status" value="1"/>
</dbReference>
<organism evidence="2 3">
    <name type="scientific">Malus domestica</name>
    <name type="common">Apple</name>
    <name type="synonym">Pyrus malus</name>
    <dbReference type="NCBI Taxonomy" id="3750"/>
    <lineage>
        <taxon>Eukaryota</taxon>
        <taxon>Viridiplantae</taxon>
        <taxon>Streptophyta</taxon>
        <taxon>Embryophyta</taxon>
        <taxon>Tracheophyta</taxon>
        <taxon>Spermatophyta</taxon>
        <taxon>Magnoliopsida</taxon>
        <taxon>eudicotyledons</taxon>
        <taxon>Gunneridae</taxon>
        <taxon>Pentapetalae</taxon>
        <taxon>rosids</taxon>
        <taxon>fabids</taxon>
        <taxon>Rosales</taxon>
        <taxon>Rosaceae</taxon>
        <taxon>Amygdaloideae</taxon>
        <taxon>Maleae</taxon>
        <taxon>Malus</taxon>
    </lineage>
</organism>
<feature type="domain" description="KIB1-4 beta-propeller" evidence="1">
    <location>
        <begin position="80"/>
        <end position="186"/>
    </location>
</feature>
<evidence type="ECO:0000313" key="2">
    <source>
        <dbReference type="EMBL" id="RXH84116.1"/>
    </source>
</evidence>
<sequence length="259" mass="28856">MDSDFDMSAPLEMSKDLDLPYEVQGHQPDTATFEGHRGEPPQFSAIPLVIRQCSAIPLAICPSTSRDQPSYNYFEFSIPPEGEVIKLGLSKQNEGRFHSSQKGWLVMVNEENSEVFLLNPLSGAKHELPSSTKNPSFEKYGDGKADRFLDKIALSSSNISECTVAAIFSSMDIGVCRPGEKSWSITPILDDKKESPLCLLFSSCGTSDFRTLHSLTPYNFLKTSHNHNFPMHNSCSTVGSNQLNLERQGCYLFSRLKLY</sequence>
<dbReference type="InterPro" id="IPR005174">
    <property type="entry name" value="KIB1-4_b-propeller"/>
</dbReference>
<name>A0A498IL93_MALDO</name>
<dbReference type="Proteomes" id="UP000290289">
    <property type="component" value="Chromosome 11"/>
</dbReference>
<dbReference type="PANTHER" id="PTHR44259:SF114">
    <property type="entry name" value="OS06G0707300 PROTEIN"/>
    <property type="match status" value="1"/>
</dbReference>
<evidence type="ECO:0000313" key="3">
    <source>
        <dbReference type="Proteomes" id="UP000290289"/>
    </source>
</evidence>
<dbReference type="AlphaFoldDB" id="A0A498IL93"/>
<evidence type="ECO:0000259" key="1">
    <source>
        <dbReference type="Pfam" id="PF03478"/>
    </source>
</evidence>
<protein>
    <recommendedName>
        <fullName evidence="1">KIB1-4 beta-propeller domain-containing protein</fullName>
    </recommendedName>
</protein>
<dbReference type="Pfam" id="PF03478">
    <property type="entry name" value="Beta-prop_KIB1-4"/>
    <property type="match status" value="1"/>
</dbReference>
<gene>
    <name evidence="2" type="ORF">DVH24_027015</name>
</gene>
<dbReference type="InterPro" id="IPR050942">
    <property type="entry name" value="F-box_BR-signaling"/>
</dbReference>